<keyword evidence="1" id="KW-0472">Membrane</keyword>
<feature type="transmembrane region" description="Helical" evidence="1">
    <location>
        <begin position="12"/>
        <end position="35"/>
    </location>
</feature>
<evidence type="ECO:0000313" key="2">
    <source>
        <dbReference type="EMBL" id="MBD7909659.1"/>
    </source>
</evidence>
<accession>A0ABR8PND0</accession>
<keyword evidence="3" id="KW-1185">Reference proteome</keyword>
<organism evidence="2 3">
    <name type="scientific">Sporosarcina gallistercoris</name>
    <dbReference type="NCBI Taxonomy" id="2762245"/>
    <lineage>
        <taxon>Bacteria</taxon>
        <taxon>Bacillati</taxon>
        <taxon>Bacillota</taxon>
        <taxon>Bacilli</taxon>
        <taxon>Bacillales</taxon>
        <taxon>Caryophanaceae</taxon>
        <taxon>Sporosarcina</taxon>
    </lineage>
</organism>
<keyword evidence="1" id="KW-0812">Transmembrane</keyword>
<evidence type="ECO:0000313" key="3">
    <source>
        <dbReference type="Proteomes" id="UP000659496"/>
    </source>
</evidence>
<reference evidence="2 3" key="1">
    <citation type="submission" date="2020-08" db="EMBL/GenBank/DDBJ databases">
        <title>A Genomic Blueprint of the Chicken Gut Microbiome.</title>
        <authorList>
            <person name="Gilroy R."/>
            <person name="Ravi A."/>
            <person name="Getino M."/>
            <person name="Pursley I."/>
            <person name="Horton D.L."/>
            <person name="Alikhan N.-F."/>
            <person name="Baker D."/>
            <person name="Gharbi K."/>
            <person name="Hall N."/>
            <person name="Watson M."/>
            <person name="Adriaenssens E.M."/>
            <person name="Foster-Nyarko E."/>
            <person name="Jarju S."/>
            <person name="Secka A."/>
            <person name="Antonio M."/>
            <person name="Oren A."/>
            <person name="Chaudhuri R."/>
            <person name="La Ragione R.M."/>
            <person name="Hildebrand F."/>
            <person name="Pallen M.J."/>
        </authorList>
    </citation>
    <scope>NUCLEOTIDE SEQUENCE [LARGE SCALE GENOMIC DNA]</scope>
    <source>
        <strain evidence="2 3">Sa3CUA8</strain>
    </source>
</reference>
<sequence>METSMMFSILPILSLLFYVVPLVFIVWFVITFIRLQKEKNEILRTIADKLNKL</sequence>
<protein>
    <submittedName>
        <fullName evidence="2">Uncharacterized protein</fullName>
    </submittedName>
</protein>
<keyword evidence="1" id="KW-1133">Transmembrane helix</keyword>
<evidence type="ECO:0000256" key="1">
    <source>
        <dbReference type="SAM" id="Phobius"/>
    </source>
</evidence>
<name>A0ABR8PND0_9BACL</name>
<comment type="caution">
    <text evidence="2">The sequence shown here is derived from an EMBL/GenBank/DDBJ whole genome shotgun (WGS) entry which is preliminary data.</text>
</comment>
<dbReference type="Proteomes" id="UP000659496">
    <property type="component" value="Unassembled WGS sequence"/>
</dbReference>
<gene>
    <name evidence="2" type="ORF">H9659_15080</name>
</gene>
<proteinExistence type="predicted"/>
<dbReference type="RefSeq" id="WP_191692106.1">
    <property type="nucleotide sequence ID" value="NZ_JACSQY010000017.1"/>
</dbReference>
<dbReference type="EMBL" id="JACSQY010000017">
    <property type="protein sequence ID" value="MBD7909659.1"/>
    <property type="molecule type" value="Genomic_DNA"/>
</dbReference>